<gene>
    <name evidence="7" type="primary">oppF_1</name>
    <name evidence="7" type="ORF">IBLFYP30_01186</name>
    <name evidence="6" type="ORF">LIP50_14025</name>
</gene>
<protein>
    <submittedName>
        <fullName evidence="6">ABC transporter ATP-binding protein</fullName>
    </submittedName>
    <submittedName>
        <fullName evidence="7">Oligopeptide transport ATP-binding protein OppF</fullName>
    </submittedName>
</protein>
<dbReference type="GO" id="GO:0005524">
    <property type="term" value="F:ATP binding"/>
    <property type="evidence" value="ECO:0007669"/>
    <property type="project" value="UniProtKB-KW"/>
</dbReference>
<evidence type="ECO:0000256" key="2">
    <source>
        <dbReference type="ARBA" id="ARBA00022448"/>
    </source>
</evidence>
<organism evidence="7">
    <name type="scientific">Intestinibacter bartlettii</name>
    <dbReference type="NCBI Taxonomy" id="261299"/>
    <lineage>
        <taxon>Bacteria</taxon>
        <taxon>Bacillati</taxon>
        <taxon>Bacillota</taxon>
        <taxon>Clostridia</taxon>
        <taxon>Peptostreptococcales</taxon>
        <taxon>Peptostreptococcaceae</taxon>
        <taxon>Intestinibacter</taxon>
    </lineage>
</organism>
<dbReference type="GeneID" id="89564069"/>
<dbReference type="GO" id="GO:0016887">
    <property type="term" value="F:ATP hydrolysis activity"/>
    <property type="evidence" value="ECO:0007669"/>
    <property type="project" value="InterPro"/>
</dbReference>
<dbReference type="InterPro" id="IPR003593">
    <property type="entry name" value="AAA+_ATPase"/>
</dbReference>
<dbReference type="PROSITE" id="PS00211">
    <property type="entry name" value="ABC_TRANSPORTER_1"/>
    <property type="match status" value="1"/>
</dbReference>
<dbReference type="GO" id="GO:0055085">
    <property type="term" value="P:transmembrane transport"/>
    <property type="evidence" value="ECO:0007669"/>
    <property type="project" value="UniProtKB-ARBA"/>
</dbReference>
<dbReference type="RefSeq" id="WP_007285692.1">
    <property type="nucleotide sequence ID" value="NZ_BAABXU010000001.1"/>
</dbReference>
<comment type="similarity">
    <text evidence="1">Belongs to the ABC transporter superfamily.</text>
</comment>
<dbReference type="FunFam" id="3.40.50.300:FF:000016">
    <property type="entry name" value="Oligopeptide ABC transporter ATP-binding component"/>
    <property type="match status" value="1"/>
</dbReference>
<dbReference type="AlphaFoldDB" id="A0A6N3A8Z6"/>
<dbReference type="Gene3D" id="3.40.50.300">
    <property type="entry name" value="P-loop containing nucleotide triphosphate hydrolases"/>
    <property type="match status" value="1"/>
</dbReference>
<dbReference type="SMART" id="SM00382">
    <property type="entry name" value="AAA"/>
    <property type="match status" value="1"/>
</dbReference>
<keyword evidence="8" id="KW-1185">Reference proteome</keyword>
<dbReference type="PANTHER" id="PTHR43776">
    <property type="entry name" value="TRANSPORT ATP-BINDING PROTEIN"/>
    <property type="match status" value="1"/>
</dbReference>
<keyword evidence="3" id="KW-0547">Nucleotide-binding</keyword>
<keyword evidence="4 7" id="KW-0067">ATP-binding</keyword>
<dbReference type="PANTHER" id="PTHR43776:SF8">
    <property type="entry name" value="ABC TRANSPORTER, ATP-BINDING PROTEIN"/>
    <property type="match status" value="1"/>
</dbReference>
<evidence type="ECO:0000256" key="1">
    <source>
        <dbReference type="ARBA" id="ARBA00005417"/>
    </source>
</evidence>
<dbReference type="EMBL" id="CACRUE010000018">
    <property type="protein sequence ID" value="VYT86758.1"/>
    <property type="molecule type" value="Genomic_DNA"/>
</dbReference>
<evidence type="ECO:0000313" key="8">
    <source>
        <dbReference type="Proteomes" id="UP001299409"/>
    </source>
</evidence>
<reference evidence="7" key="1">
    <citation type="submission" date="2019-11" db="EMBL/GenBank/DDBJ databases">
        <authorList>
            <person name="Feng L."/>
        </authorList>
    </citation>
    <scope>NUCLEOTIDE SEQUENCE</scope>
    <source>
        <strain evidence="7">IbartlettiiLFYP30</strain>
    </source>
</reference>
<dbReference type="NCBIfam" id="TIGR01727">
    <property type="entry name" value="oligo_HPY"/>
    <property type="match status" value="1"/>
</dbReference>
<reference evidence="6 8" key="2">
    <citation type="submission" date="2021-10" db="EMBL/GenBank/DDBJ databases">
        <title>Collection of gut derived symbiotic bacterial strains cultured from healthy donors.</title>
        <authorList>
            <person name="Lin H."/>
            <person name="Littmann E."/>
            <person name="Claire K."/>
            <person name="Pamer E."/>
        </authorList>
    </citation>
    <scope>NUCLEOTIDE SEQUENCE [LARGE SCALE GENOMIC DNA]</scope>
    <source>
        <strain evidence="6 8">MSK.17.68</strain>
    </source>
</reference>
<dbReference type="InterPro" id="IPR013563">
    <property type="entry name" value="Oligopep_ABC_C"/>
</dbReference>
<dbReference type="InterPro" id="IPR027417">
    <property type="entry name" value="P-loop_NTPase"/>
</dbReference>
<accession>A0A6N3A8Z6</accession>
<dbReference type="InterPro" id="IPR003439">
    <property type="entry name" value="ABC_transporter-like_ATP-bd"/>
</dbReference>
<dbReference type="GO" id="GO:0015833">
    <property type="term" value="P:peptide transport"/>
    <property type="evidence" value="ECO:0007669"/>
    <property type="project" value="InterPro"/>
</dbReference>
<dbReference type="InterPro" id="IPR017871">
    <property type="entry name" value="ABC_transporter-like_CS"/>
</dbReference>
<dbReference type="CDD" id="cd03257">
    <property type="entry name" value="ABC_NikE_OppD_transporters"/>
    <property type="match status" value="1"/>
</dbReference>
<dbReference type="Pfam" id="PF08352">
    <property type="entry name" value="oligo_HPY"/>
    <property type="match status" value="1"/>
</dbReference>
<evidence type="ECO:0000259" key="5">
    <source>
        <dbReference type="PROSITE" id="PS50893"/>
    </source>
</evidence>
<proteinExistence type="inferred from homology"/>
<name>A0A6N3A8Z6_9FIRM</name>
<evidence type="ECO:0000256" key="3">
    <source>
        <dbReference type="ARBA" id="ARBA00022741"/>
    </source>
</evidence>
<keyword evidence="2" id="KW-0813">Transport</keyword>
<dbReference type="InterPro" id="IPR050319">
    <property type="entry name" value="ABC_transp_ATP-bind"/>
</dbReference>
<dbReference type="PROSITE" id="PS50893">
    <property type="entry name" value="ABC_TRANSPORTER_2"/>
    <property type="match status" value="1"/>
</dbReference>
<dbReference type="Pfam" id="PF00005">
    <property type="entry name" value="ABC_tran"/>
    <property type="match status" value="1"/>
</dbReference>
<dbReference type="Proteomes" id="UP001299409">
    <property type="component" value="Unassembled WGS sequence"/>
</dbReference>
<dbReference type="EMBL" id="JAJBMB010000020">
    <property type="protein sequence ID" value="MCB5447320.1"/>
    <property type="molecule type" value="Genomic_DNA"/>
</dbReference>
<evidence type="ECO:0000313" key="7">
    <source>
        <dbReference type="EMBL" id="VYT86758.1"/>
    </source>
</evidence>
<evidence type="ECO:0000256" key="4">
    <source>
        <dbReference type="ARBA" id="ARBA00022840"/>
    </source>
</evidence>
<feature type="domain" description="ABC transporter" evidence="5">
    <location>
        <begin position="9"/>
        <end position="253"/>
    </location>
</feature>
<evidence type="ECO:0000313" key="6">
    <source>
        <dbReference type="EMBL" id="MCB5447320.1"/>
    </source>
</evidence>
<dbReference type="SUPFAM" id="SSF52540">
    <property type="entry name" value="P-loop containing nucleoside triphosphate hydrolases"/>
    <property type="match status" value="1"/>
</dbReference>
<sequence>MLKTKDTVLEIDNIVKEFPVGKNGKMTACNKVSLCFEKGKTLGIIGESGCGKSTLMKIVMQLEKPTSGQILYHGEDITKLKGEKLRQHRRNIQMVFQDPTTAFNPKMKVKDIICEPLLNFGLIKKGEKEEVAKKYLEMVELPAEFMDRYPHNMSGGQRQRIGIARALVLDPEVLILDESTSALDVSIQKNIIDLINKIQKERNLTIGFVCHDIALVTETSHTVAVMYLGNIVEILPGHKLSKLAMHPYTKALMSAVFDLNMDFSQPIEEINNDISNKIDNINACPFRDRCDCAIELCSRRMPGLKKVSEGHYVACHLDFTV</sequence>